<dbReference type="RefSeq" id="WP_120695135.1">
    <property type="nucleotide sequence ID" value="NZ_RBDX01000001.1"/>
</dbReference>
<dbReference type="PROSITE" id="PS50995">
    <property type="entry name" value="HTH_MARR_2"/>
    <property type="match status" value="1"/>
</dbReference>
<dbReference type="InterPro" id="IPR023187">
    <property type="entry name" value="Tscrpt_reg_MarR-type_CS"/>
</dbReference>
<evidence type="ECO:0000259" key="4">
    <source>
        <dbReference type="PROSITE" id="PS50995"/>
    </source>
</evidence>
<proteinExistence type="predicted"/>
<dbReference type="SUPFAM" id="SSF46785">
    <property type="entry name" value="Winged helix' DNA-binding domain"/>
    <property type="match status" value="1"/>
</dbReference>
<dbReference type="GO" id="GO:0003700">
    <property type="term" value="F:DNA-binding transcription factor activity"/>
    <property type="evidence" value="ECO:0007669"/>
    <property type="project" value="InterPro"/>
</dbReference>
<evidence type="ECO:0000313" key="7">
    <source>
        <dbReference type="Proteomes" id="UP000268652"/>
    </source>
</evidence>
<protein>
    <submittedName>
        <fullName evidence="5">MarR family transcriptional regulator</fullName>
    </submittedName>
</protein>
<accession>A0A3A9X1T2</accession>
<dbReference type="InterPro" id="IPR052526">
    <property type="entry name" value="HTH-type_Bedaq_tolerance"/>
</dbReference>
<dbReference type="SMART" id="SM00347">
    <property type="entry name" value="HTH_MARR"/>
    <property type="match status" value="1"/>
</dbReference>
<keyword evidence="3" id="KW-0804">Transcription</keyword>
<dbReference type="InterPro" id="IPR036390">
    <property type="entry name" value="WH_DNA-bd_sf"/>
</dbReference>
<dbReference type="PANTHER" id="PTHR39515">
    <property type="entry name" value="CONSERVED PROTEIN"/>
    <property type="match status" value="1"/>
</dbReference>
<dbReference type="OrthoDB" id="3215377at2"/>
<dbReference type="InterPro" id="IPR036388">
    <property type="entry name" value="WH-like_DNA-bd_sf"/>
</dbReference>
<reference evidence="7 8" key="1">
    <citation type="submission" date="2018-09" db="EMBL/GenBank/DDBJ databases">
        <title>Streptomyces sp. nov. DS1-2, an endophytic actinomycete isolated from roots of Dendrobium scabrilingue.</title>
        <authorList>
            <person name="Kuncharoen N."/>
            <person name="Kudo T."/>
            <person name="Ohkuma M."/>
            <person name="Yuki M."/>
            <person name="Tanasupawat S."/>
        </authorList>
    </citation>
    <scope>NUCLEOTIDE SEQUENCE [LARGE SCALE GENOMIC DNA]</scope>
    <source>
        <strain evidence="5 8">AZ1-7</strain>
        <strain evidence="6 7">DS1-2</strain>
    </source>
</reference>
<name>A0A3A9X1T2_9ACTN</name>
<dbReference type="EMBL" id="RBDY01000001">
    <property type="protein sequence ID" value="RKN27775.1"/>
    <property type="molecule type" value="Genomic_DNA"/>
</dbReference>
<comment type="caution">
    <text evidence="5">The sequence shown here is derived from an EMBL/GenBank/DDBJ whole genome shotgun (WGS) entry which is preliminary data.</text>
</comment>
<keyword evidence="1" id="KW-0805">Transcription regulation</keyword>
<gene>
    <name evidence="6" type="ORF">D7318_02535</name>
    <name evidence="5" type="ORF">D7319_00355</name>
</gene>
<dbReference type="InterPro" id="IPR000835">
    <property type="entry name" value="HTH_MarR-typ"/>
</dbReference>
<dbReference type="Gene3D" id="1.10.10.10">
    <property type="entry name" value="Winged helix-like DNA-binding domain superfamily/Winged helix DNA-binding domain"/>
    <property type="match status" value="1"/>
</dbReference>
<dbReference type="Proteomes" id="UP000268652">
    <property type="component" value="Unassembled WGS sequence"/>
</dbReference>
<evidence type="ECO:0000313" key="6">
    <source>
        <dbReference type="EMBL" id="RKN27775.1"/>
    </source>
</evidence>
<dbReference type="PANTHER" id="PTHR39515:SF2">
    <property type="entry name" value="HTH-TYPE TRANSCRIPTIONAL REGULATOR RV0880"/>
    <property type="match status" value="1"/>
</dbReference>
<evidence type="ECO:0000256" key="3">
    <source>
        <dbReference type="ARBA" id="ARBA00023163"/>
    </source>
</evidence>
<dbReference type="Pfam" id="PF01047">
    <property type="entry name" value="MarR"/>
    <property type="match status" value="1"/>
</dbReference>
<evidence type="ECO:0000313" key="8">
    <source>
        <dbReference type="Proteomes" id="UP000275024"/>
    </source>
</evidence>
<dbReference type="PROSITE" id="PS01117">
    <property type="entry name" value="HTH_MARR_1"/>
    <property type="match status" value="1"/>
</dbReference>
<keyword evidence="7" id="KW-1185">Reference proteome</keyword>
<evidence type="ECO:0000256" key="2">
    <source>
        <dbReference type="ARBA" id="ARBA00023125"/>
    </source>
</evidence>
<dbReference type="AlphaFoldDB" id="A0A3A9X1T2"/>
<evidence type="ECO:0000313" key="5">
    <source>
        <dbReference type="EMBL" id="RKN12457.1"/>
    </source>
</evidence>
<evidence type="ECO:0000256" key="1">
    <source>
        <dbReference type="ARBA" id="ARBA00023015"/>
    </source>
</evidence>
<sequence>MNDHAPDISRTAARAAGDVWVVFTRLRRRINALEEAKGLSSAQASVLMRLDKAGPASASDLASVERVRPQSMARTVAALEEAGLVERHPDPDDGRRQLIELTRTGRERRLDDRRAREAWLARSLQEHGTREQLEAVIAAMELLDAVAQS</sequence>
<keyword evidence="2" id="KW-0238">DNA-binding</keyword>
<dbReference type="EMBL" id="RBDX01000001">
    <property type="protein sequence ID" value="RKN12457.1"/>
    <property type="molecule type" value="Genomic_DNA"/>
</dbReference>
<organism evidence="5 8">
    <name type="scientific">Streptomyces radicis</name>
    <dbReference type="NCBI Taxonomy" id="1750517"/>
    <lineage>
        <taxon>Bacteria</taxon>
        <taxon>Bacillati</taxon>
        <taxon>Actinomycetota</taxon>
        <taxon>Actinomycetes</taxon>
        <taxon>Kitasatosporales</taxon>
        <taxon>Streptomycetaceae</taxon>
        <taxon>Streptomyces</taxon>
    </lineage>
</organism>
<dbReference type="GO" id="GO:0003677">
    <property type="term" value="F:DNA binding"/>
    <property type="evidence" value="ECO:0007669"/>
    <property type="project" value="UniProtKB-KW"/>
</dbReference>
<feature type="domain" description="HTH marR-type" evidence="4">
    <location>
        <begin position="5"/>
        <end position="145"/>
    </location>
</feature>
<dbReference type="Proteomes" id="UP000275024">
    <property type="component" value="Unassembled WGS sequence"/>
</dbReference>